<dbReference type="InterPro" id="IPR032515">
    <property type="entry name" value="DUF4964"/>
</dbReference>
<dbReference type="SUPFAM" id="SSF49785">
    <property type="entry name" value="Galactose-binding domain-like"/>
    <property type="match status" value="1"/>
</dbReference>
<evidence type="ECO:0000256" key="1">
    <source>
        <dbReference type="SAM" id="SignalP"/>
    </source>
</evidence>
<proteinExistence type="predicted"/>
<evidence type="ECO:0000259" key="4">
    <source>
        <dbReference type="Pfam" id="PF17168"/>
    </source>
</evidence>
<comment type="caution">
    <text evidence="5">The sequence shown here is derived from an EMBL/GenBank/DDBJ whole genome shotgun (WGS) entry which is preliminary data.</text>
</comment>
<feature type="domain" description="Glutaminase A central" evidence="3">
    <location>
        <begin position="482"/>
        <end position="818"/>
    </location>
</feature>
<keyword evidence="1" id="KW-0732">Signal</keyword>
<evidence type="ECO:0000259" key="3">
    <source>
        <dbReference type="Pfam" id="PF16335"/>
    </source>
</evidence>
<dbReference type="Proteomes" id="UP001597525">
    <property type="component" value="Unassembled WGS sequence"/>
</dbReference>
<feature type="domain" description="Glutaminase A N-terminal" evidence="4">
    <location>
        <begin position="261"/>
        <end position="473"/>
    </location>
</feature>
<feature type="signal peptide" evidence="1">
    <location>
        <begin position="1"/>
        <end position="30"/>
    </location>
</feature>
<evidence type="ECO:0000313" key="6">
    <source>
        <dbReference type="Proteomes" id="UP001597525"/>
    </source>
</evidence>
<dbReference type="RefSeq" id="WP_320183471.1">
    <property type="nucleotide sequence ID" value="NZ_CP138332.1"/>
</dbReference>
<dbReference type="Pfam" id="PF16335">
    <property type="entry name" value="GtaA_6_Hairpin"/>
    <property type="match status" value="1"/>
</dbReference>
<dbReference type="SUPFAM" id="SSF48208">
    <property type="entry name" value="Six-hairpin glycosidases"/>
    <property type="match status" value="1"/>
</dbReference>
<evidence type="ECO:0000313" key="5">
    <source>
        <dbReference type="EMBL" id="MFD2969987.1"/>
    </source>
</evidence>
<gene>
    <name evidence="5" type="ORF">ACFS7Y_21535</name>
</gene>
<keyword evidence="6" id="KW-1185">Reference proteome</keyword>
<accession>A0ABW6BL21</accession>
<dbReference type="Pfam" id="PF17168">
    <property type="entry name" value="DUF5127"/>
    <property type="match status" value="1"/>
</dbReference>
<sequence length="838" mass="93623">MITIKNISKKGMRIGLCLCASVFSVLVASAQGKQARSAPAYPLITHNPNFSIWSSSDVLTDKATEHWTGVAHGLTGYLEVDGKMYRFMGMDAPRYQSIMPQAAGAGKTTVKYSEQAPANGWQALTFKAAGWKEGQLPISDNKSVSGTFWESDNIWVRREFSLDKVGQEGPLYLKLHHDDNIAVYLNGQLVFEKEGWNNRFEYFDISAKAKGLLRAGNNVLATQLKNTAGGRFLDVDLVKKLPSDKEGIALAQQTGVEVRATQTEYNFDCAGVALKLTFTSPLFLDNLDLLARPVSYLGYEVVSKDGKQHRVTLHQEVSSDIAVYMADQQEVEGWAYQDKGLSILKAGTVEQPTLQKGADDMRIDWGYLYVAAPAGKDVKQYLSGSSAAKSGSPYRGKSLALHTEMALGAVGATPVNRFLTIGYDEVIAIQYFNQDLRPWWNKNGDRLFESQLHAAVADYPKLMEQCATFDKDLWQQAYAAGGEEYAHLCVLAYRQSIAAHTLVESPEKEVLWLSKENNSGGFINTVDVTYPSSPLYLIYNPVLMQGMLNGIFHFSETGKYPHPWAAHDLGTYPKANGQTYGEPMPVEESGNMLILTAAIAQAQGNADYAAKHWEVLTKWTDYLVKEGLDPKTQLCTDDFAGHLARNANLSLKAIMGIASYARLAEMLGKQEVATRYRKIAEEMVPQWMKMADGGDHYALTFDDKKTWSQKYNLIWDKVLDFGLFPKEVAAKEIAYYLPRMNRFGLPLDSRKNYTKNDWILWTAVLTDDQATFKKFIDPVYRHALETPSRVPLNDFYDSTNGIRENFKARSVVGGFYMKVLADKWEGKGVVRSAYCVLR</sequence>
<dbReference type="InterPro" id="IPR032514">
    <property type="entry name" value="GtaA_central"/>
</dbReference>
<feature type="domain" description="DUF4964" evidence="2">
    <location>
        <begin position="16"/>
        <end position="99"/>
    </location>
</feature>
<dbReference type="PANTHER" id="PTHR31987:SF1">
    <property type="entry name" value="GLUTAMINASE A"/>
    <property type="match status" value="1"/>
</dbReference>
<name>A0ABW6BL21_9SPHI</name>
<evidence type="ECO:0000259" key="2">
    <source>
        <dbReference type="Pfam" id="PF16334"/>
    </source>
</evidence>
<dbReference type="Gene3D" id="1.50.10.10">
    <property type="match status" value="1"/>
</dbReference>
<dbReference type="PANTHER" id="PTHR31987">
    <property type="entry name" value="GLUTAMINASE A-RELATED"/>
    <property type="match status" value="1"/>
</dbReference>
<reference evidence="6" key="1">
    <citation type="journal article" date="2019" name="Int. J. Syst. Evol. Microbiol.">
        <title>The Global Catalogue of Microorganisms (GCM) 10K type strain sequencing project: providing services to taxonomists for standard genome sequencing and annotation.</title>
        <authorList>
            <consortium name="The Broad Institute Genomics Platform"/>
            <consortium name="The Broad Institute Genome Sequencing Center for Infectious Disease"/>
            <person name="Wu L."/>
            <person name="Ma J."/>
        </authorList>
    </citation>
    <scope>NUCLEOTIDE SEQUENCE [LARGE SCALE GENOMIC DNA]</scope>
    <source>
        <strain evidence="6">KCTC 22814</strain>
    </source>
</reference>
<dbReference type="Pfam" id="PF16334">
    <property type="entry name" value="DUF4964"/>
    <property type="match status" value="1"/>
</dbReference>
<dbReference type="InterPro" id="IPR008928">
    <property type="entry name" value="6-hairpin_glycosidase_sf"/>
</dbReference>
<dbReference type="Gene3D" id="2.60.120.260">
    <property type="entry name" value="Galactose-binding domain-like"/>
    <property type="match status" value="1"/>
</dbReference>
<dbReference type="EMBL" id="JBHUPB010000015">
    <property type="protein sequence ID" value="MFD2969987.1"/>
    <property type="molecule type" value="Genomic_DNA"/>
</dbReference>
<dbReference type="InterPro" id="IPR033433">
    <property type="entry name" value="GtaA_N"/>
</dbReference>
<protein>
    <submittedName>
        <fullName evidence="5">Glutaminase domain-containing protein</fullName>
    </submittedName>
</protein>
<organism evidence="5 6">
    <name type="scientific">Sphingobacterium bambusae</name>
    <dbReference type="NCBI Taxonomy" id="662858"/>
    <lineage>
        <taxon>Bacteria</taxon>
        <taxon>Pseudomonadati</taxon>
        <taxon>Bacteroidota</taxon>
        <taxon>Sphingobacteriia</taxon>
        <taxon>Sphingobacteriales</taxon>
        <taxon>Sphingobacteriaceae</taxon>
        <taxon>Sphingobacterium</taxon>
    </lineage>
</organism>
<dbReference type="InterPro" id="IPR008979">
    <property type="entry name" value="Galactose-bd-like_sf"/>
</dbReference>
<feature type="chain" id="PRO_5045458977" evidence="1">
    <location>
        <begin position="31"/>
        <end position="838"/>
    </location>
</feature>
<dbReference type="InterPro" id="IPR052743">
    <property type="entry name" value="Glutaminase_GtaA"/>
</dbReference>
<dbReference type="InterPro" id="IPR012341">
    <property type="entry name" value="6hp_glycosidase-like_sf"/>
</dbReference>